<feature type="non-terminal residue" evidence="1">
    <location>
        <position position="1"/>
    </location>
</feature>
<proteinExistence type="predicted"/>
<name>A0ABP0QVX5_9DINO</name>
<protein>
    <submittedName>
        <fullName evidence="1">Uncharacterized protein</fullName>
    </submittedName>
</protein>
<reference evidence="1 2" key="1">
    <citation type="submission" date="2024-02" db="EMBL/GenBank/DDBJ databases">
        <authorList>
            <person name="Chen Y."/>
            <person name="Shah S."/>
            <person name="Dougan E. K."/>
            <person name="Thang M."/>
            <person name="Chan C."/>
        </authorList>
    </citation>
    <scope>NUCLEOTIDE SEQUENCE [LARGE SCALE GENOMIC DNA]</scope>
</reference>
<dbReference type="EMBL" id="CAXAMN010025032">
    <property type="protein sequence ID" value="CAK9092134.1"/>
    <property type="molecule type" value="Genomic_DNA"/>
</dbReference>
<accession>A0ABP0QVX5</accession>
<comment type="caution">
    <text evidence="1">The sequence shown here is derived from an EMBL/GenBank/DDBJ whole genome shotgun (WGS) entry which is preliminary data.</text>
</comment>
<organism evidence="1 2">
    <name type="scientific">Durusdinium trenchii</name>
    <dbReference type="NCBI Taxonomy" id="1381693"/>
    <lineage>
        <taxon>Eukaryota</taxon>
        <taxon>Sar</taxon>
        <taxon>Alveolata</taxon>
        <taxon>Dinophyceae</taxon>
        <taxon>Suessiales</taxon>
        <taxon>Symbiodiniaceae</taxon>
        <taxon>Durusdinium</taxon>
    </lineage>
</organism>
<evidence type="ECO:0000313" key="1">
    <source>
        <dbReference type="EMBL" id="CAK9092134.1"/>
    </source>
</evidence>
<keyword evidence="2" id="KW-1185">Reference proteome</keyword>
<gene>
    <name evidence="1" type="ORF">CCMP2556_LOCUS44130</name>
</gene>
<dbReference type="Proteomes" id="UP001642484">
    <property type="component" value="Unassembled WGS sequence"/>
</dbReference>
<evidence type="ECO:0000313" key="2">
    <source>
        <dbReference type="Proteomes" id="UP001642484"/>
    </source>
</evidence>
<sequence length="153" mass="16786">RAERMLRFVSPKCEWMGPGMKAFVLRGSGYSPKPEARGHQIGLGFSKSALLVSFDGIPEDAMAIRKFDDQDLALEVNHRKYEVGNGTSLWNHLGVRANALKFTMNSDRTLSPYGRHLVLGAKQGTAEIVLVKRALTNDEDAKSRVSTGASRPG</sequence>